<protein>
    <recommendedName>
        <fullName evidence="5">Lipoprotein</fullName>
    </recommendedName>
</protein>
<dbReference type="Proteomes" id="UP000824239">
    <property type="component" value="Unassembled WGS sequence"/>
</dbReference>
<reference evidence="3" key="1">
    <citation type="submission" date="2020-10" db="EMBL/GenBank/DDBJ databases">
        <authorList>
            <person name="Gilroy R."/>
        </authorList>
    </citation>
    <scope>NUCLEOTIDE SEQUENCE</scope>
    <source>
        <strain evidence="3">ChiBcec15-4380</strain>
    </source>
</reference>
<dbReference type="AlphaFoldDB" id="A0A9D1AQ16"/>
<evidence type="ECO:0000313" key="4">
    <source>
        <dbReference type="Proteomes" id="UP000824239"/>
    </source>
</evidence>
<dbReference type="EMBL" id="DVHE01000013">
    <property type="protein sequence ID" value="HIR49984.1"/>
    <property type="molecule type" value="Genomic_DNA"/>
</dbReference>
<dbReference type="PROSITE" id="PS51257">
    <property type="entry name" value="PROKAR_LIPOPROTEIN"/>
    <property type="match status" value="1"/>
</dbReference>
<sequence>MKKFYVFLPCVALTLALLTGCGQAQAPAAADNQSETQAETQTTPTQPAETAPAENQEQEVVDMETDVVSGQTLEAAPAELVCTSNPQDGLVEDAVGYSFDLPVFSGLDCAETINGFYEGLLPELTLYAQETVYNTAMEQHTVASVFGSYTVDGQTEGQLVVSYQVSAQYGEEEPVVSSRTDYFDLESGEHLKME</sequence>
<reference evidence="3" key="2">
    <citation type="journal article" date="2021" name="PeerJ">
        <title>Extensive microbial diversity within the chicken gut microbiome revealed by metagenomics and culture.</title>
        <authorList>
            <person name="Gilroy R."/>
            <person name="Ravi A."/>
            <person name="Getino M."/>
            <person name="Pursley I."/>
            <person name="Horton D.L."/>
            <person name="Alikhan N.F."/>
            <person name="Baker D."/>
            <person name="Gharbi K."/>
            <person name="Hall N."/>
            <person name="Watson M."/>
            <person name="Adriaenssens E.M."/>
            <person name="Foster-Nyarko E."/>
            <person name="Jarju S."/>
            <person name="Secka A."/>
            <person name="Antonio M."/>
            <person name="Oren A."/>
            <person name="Chaudhuri R.R."/>
            <person name="La Ragione R."/>
            <person name="Hildebrand F."/>
            <person name="Pallen M.J."/>
        </authorList>
    </citation>
    <scope>NUCLEOTIDE SEQUENCE</scope>
    <source>
        <strain evidence="3">ChiBcec15-4380</strain>
    </source>
</reference>
<evidence type="ECO:0000256" key="2">
    <source>
        <dbReference type="SAM" id="SignalP"/>
    </source>
</evidence>
<feature type="compositionally biased region" description="Low complexity" evidence="1">
    <location>
        <begin position="35"/>
        <end position="54"/>
    </location>
</feature>
<proteinExistence type="predicted"/>
<feature type="region of interest" description="Disordered" evidence="1">
    <location>
        <begin position="30"/>
        <end position="59"/>
    </location>
</feature>
<feature type="chain" id="PRO_5039679669" description="Lipoprotein" evidence="2">
    <location>
        <begin position="27"/>
        <end position="194"/>
    </location>
</feature>
<accession>A0A9D1AQ16</accession>
<name>A0A9D1AQ16_9FIRM</name>
<gene>
    <name evidence="3" type="ORF">IAA53_01640</name>
</gene>
<evidence type="ECO:0000256" key="1">
    <source>
        <dbReference type="SAM" id="MobiDB-lite"/>
    </source>
</evidence>
<organism evidence="3 4">
    <name type="scientific">Candidatus Avoscillospira avicola</name>
    <dbReference type="NCBI Taxonomy" id="2840706"/>
    <lineage>
        <taxon>Bacteria</taxon>
        <taxon>Bacillati</taxon>
        <taxon>Bacillota</taxon>
        <taxon>Clostridia</taxon>
        <taxon>Eubacteriales</taxon>
        <taxon>Oscillospiraceae</taxon>
        <taxon>Oscillospiraceae incertae sedis</taxon>
        <taxon>Candidatus Avoscillospira</taxon>
    </lineage>
</organism>
<keyword evidence="2" id="KW-0732">Signal</keyword>
<evidence type="ECO:0008006" key="5">
    <source>
        <dbReference type="Google" id="ProtNLM"/>
    </source>
</evidence>
<feature type="signal peptide" evidence="2">
    <location>
        <begin position="1"/>
        <end position="26"/>
    </location>
</feature>
<evidence type="ECO:0000313" key="3">
    <source>
        <dbReference type="EMBL" id="HIR49984.1"/>
    </source>
</evidence>
<comment type="caution">
    <text evidence="3">The sequence shown here is derived from an EMBL/GenBank/DDBJ whole genome shotgun (WGS) entry which is preliminary data.</text>
</comment>